<dbReference type="Proteomes" id="UP000018936">
    <property type="component" value="Unassembled WGS sequence"/>
</dbReference>
<dbReference type="InterPro" id="IPR021911">
    <property type="entry name" value="ATAD3_N"/>
</dbReference>
<evidence type="ECO:0000313" key="3">
    <source>
        <dbReference type="EMBL" id="ETE59473.1"/>
    </source>
</evidence>
<dbReference type="AlphaFoldDB" id="V8NCY5"/>
<feature type="domain" description="ATPase family AAA" evidence="2">
    <location>
        <begin position="17"/>
        <end position="58"/>
    </location>
</feature>
<dbReference type="Pfam" id="PF12037">
    <property type="entry name" value="ATAD3_N"/>
    <property type="match status" value="1"/>
</dbReference>
<comment type="caution">
    <text evidence="3">The sequence shown here is derived from an EMBL/GenBank/DDBJ whole genome shotgun (WGS) entry which is preliminary data.</text>
</comment>
<dbReference type="EMBL" id="AZIM01005552">
    <property type="protein sequence ID" value="ETE59473.1"/>
    <property type="molecule type" value="Genomic_DNA"/>
</dbReference>
<proteinExistence type="predicted"/>
<protein>
    <recommendedName>
        <fullName evidence="2">ATPase family AAA domain-containing protein</fullName>
    </recommendedName>
</protein>
<keyword evidence="4" id="KW-1185">Reference proteome</keyword>
<gene>
    <name evidence="3" type="ORF">L345_14797</name>
</gene>
<name>V8NCY5_OPHHA</name>
<dbReference type="OrthoDB" id="199596at2759"/>
<keyword evidence="1" id="KW-0175">Coiled coil</keyword>
<evidence type="ECO:0000256" key="1">
    <source>
        <dbReference type="SAM" id="Coils"/>
    </source>
</evidence>
<organism evidence="3 4">
    <name type="scientific">Ophiophagus hannah</name>
    <name type="common">King cobra</name>
    <name type="synonym">Naja hannah</name>
    <dbReference type="NCBI Taxonomy" id="8665"/>
    <lineage>
        <taxon>Eukaryota</taxon>
        <taxon>Metazoa</taxon>
        <taxon>Chordata</taxon>
        <taxon>Craniata</taxon>
        <taxon>Vertebrata</taxon>
        <taxon>Euteleostomi</taxon>
        <taxon>Lepidosauria</taxon>
        <taxon>Squamata</taxon>
        <taxon>Bifurcata</taxon>
        <taxon>Unidentata</taxon>
        <taxon>Episquamata</taxon>
        <taxon>Toxicofera</taxon>
        <taxon>Serpentes</taxon>
        <taxon>Colubroidea</taxon>
        <taxon>Elapidae</taxon>
        <taxon>Elapinae</taxon>
        <taxon>Ophiophagus</taxon>
    </lineage>
</organism>
<reference evidence="3 4" key="1">
    <citation type="journal article" date="2013" name="Proc. Natl. Acad. Sci. U.S.A.">
        <title>The king cobra genome reveals dynamic gene evolution and adaptation in the snake venom system.</title>
        <authorList>
            <person name="Vonk F.J."/>
            <person name="Casewell N.R."/>
            <person name="Henkel C.V."/>
            <person name="Heimberg A.M."/>
            <person name="Jansen H.J."/>
            <person name="McCleary R.J."/>
            <person name="Kerkkamp H.M."/>
            <person name="Vos R.A."/>
            <person name="Guerreiro I."/>
            <person name="Calvete J.J."/>
            <person name="Wuster W."/>
            <person name="Woods A.E."/>
            <person name="Logan J.M."/>
            <person name="Harrison R.A."/>
            <person name="Castoe T.A."/>
            <person name="de Koning A.P."/>
            <person name="Pollock D.D."/>
            <person name="Yandell M."/>
            <person name="Calderon D."/>
            <person name="Renjifo C."/>
            <person name="Currier R.B."/>
            <person name="Salgado D."/>
            <person name="Pla D."/>
            <person name="Sanz L."/>
            <person name="Hyder A.S."/>
            <person name="Ribeiro J.M."/>
            <person name="Arntzen J.W."/>
            <person name="van den Thillart G.E."/>
            <person name="Boetzer M."/>
            <person name="Pirovano W."/>
            <person name="Dirks R.P."/>
            <person name="Spaink H.P."/>
            <person name="Duboule D."/>
            <person name="McGlinn E."/>
            <person name="Kini R.M."/>
            <person name="Richardson M.K."/>
        </authorList>
    </citation>
    <scope>NUCLEOTIDE SEQUENCE</scope>
    <source>
        <tissue evidence="3">Blood</tissue>
    </source>
</reference>
<evidence type="ECO:0000313" key="4">
    <source>
        <dbReference type="Proteomes" id="UP000018936"/>
    </source>
</evidence>
<feature type="coiled-coil region" evidence="1">
    <location>
        <begin position="27"/>
        <end position="63"/>
    </location>
</feature>
<feature type="non-terminal residue" evidence="3">
    <location>
        <position position="1"/>
    </location>
</feature>
<sequence>MEILWPSPLLDLVLSEAFGHAKEALGLAQLQEQTLQLEQQSKLKEYEAAVEQLKNEQRAQYQDKLARQRYEDQLRQQVGPISFLNAGWEGFDHRRGTIYSLVHLWGGLKNDLINRNAADTDPSSGLVKNPL</sequence>
<evidence type="ECO:0000259" key="2">
    <source>
        <dbReference type="Pfam" id="PF12037"/>
    </source>
</evidence>
<accession>V8NCY5</accession>